<keyword evidence="1" id="KW-0472">Membrane</keyword>
<dbReference type="eggNOG" id="ENOG5032S8P">
    <property type="taxonomic scope" value="Bacteria"/>
</dbReference>
<dbReference type="Proteomes" id="UP000012024">
    <property type="component" value="Unassembled WGS sequence"/>
</dbReference>
<reference evidence="2 3" key="1">
    <citation type="submission" date="2012-12" db="EMBL/GenBank/DDBJ databases">
        <title>Genome assembly of Formosa sp. AK20.</title>
        <authorList>
            <person name="Kumar R."/>
            <person name="Khatri I."/>
            <person name="Vaidya B."/>
            <person name="Subramanian S."/>
            <person name="Pinnaka A."/>
        </authorList>
    </citation>
    <scope>NUCLEOTIDE SEQUENCE [LARGE SCALE GENOMIC DNA]</scope>
    <source>
        <strain evidence="2 3">AK20</strain>
    </source>
</reference>
<sequence length="153" mass="17769">MSIMDFHILKPANGKHWQVFLIFISTFFMTLFDALFFNVFKHYKEAKSKKANQMATLYISILQVAILLVLGAFFAGFFNQMNMDTMSQDKAWFLFVLAAVFIFFKNWIQYAGRKRKVLNAKMLKKKGTNYSMVMLWLLPIACVVLALVILQAI</sequence>
<evidence type="ECO:0000313" key="2">
    <source>
        <dbReference type="EMBL" id="EMQ95739.1"/>
    </source>
</evidence>
<feature type="transmembrane region" description="Helical" evidence="1">
    <location>
        <begin position="90"/>
        <end position="108"/>
    </location>
</feature>
<protein>
    <submittedName>
        <fullName evidence="2">Uncharacterized protein</fullName>
    </submittedName>
</protein>
<feature type="transmembrane region" description="Helical" evidence="1">
    <location>
        <begin position="20"/>
        <end position="43"/>
    </location>
</feature>
<accession>M7N1X2</accession>
<dbReference type="EMBL" id="ANLA01000004">
    <property type="protein sequence ID" value="EMQ95739.1"/>
    <property type="molecule type" value="Genomic_DNA"/>
</dbReference>
<feature type="transmembrane region" description="Helical" evidence="1">
    <location>
        <begin position="55"/>
        <end position="78"/>
    </location>
</feature>
<dbReference type="PATRIC" id="fig|1137281.3.peg.228"/>
<keyword evidence="1" id="KW-0812">Transmembrane</keyword>
<comment type="caution">
    <text evidence="2">The sequence shown here is derived from an EMBL/GenBank/DDBJ whole genome shotgun (WGS) entry which is preliminary data.</text>
</comment>
<keyword evidence="3" id="KW-1185">Reference proteome</keyword>
<keyword evidence="1" id="KW-1133">Transmembrane helix</keyword>
<gene>
    <name evidence="2" type="ORF">D778_01629</name>
</gene>
<proteinExistence type="predicted"/>
<feature type="transmembrane region" description="Helical" evidence="1">
    <location>
        <begin position="129"/>
        <end position="150"/>
    </location>
</feature>
<dbReference type="AlphaFoldDB" id="M7N1X2"/>
<name>M7N1X2_9FLAO</name>
<organism evidence="2 3">
    <name type="scientific">Xanthomarina gelatinilytica</name>
    <dbReference type="NCBI Taxonomy" id="1137281"/>
    <lineage>
        <taxon>Bacteria</taxon>
        <taxon>Pseudomonadati</taxon>
        <taxon>Bacteroidota</taxon>
        <taxon>Flavobacteriia</taxon>
        <taxon>Flavobacteriales</taxon>
        <taxon>Flavobacteriaceae</taxon>
        <taxon>Xanthomarina</taxon>
    </lineage>
</organism>
<evidence type="ECO:0000256" key="1">
    <source>
        <dbReference type="SAM" id="Phobius"/>
    </source>
</evidence>
<evidence type="ECO:0000313" key="3">
    <source>
        <dbReference type="Proteomes" id="UP000012024"/>
    </source>
</evidence>